<dbReference type="GO" id="GO:0009306">
    <property type="term" value="P:protein secretion"/>
    <property type="evidence" value="ECO:0007669"/>
    <property type="project" value="InterPro"/>
</dbReference>
<gene>
    <name evidence="8" type="primary">ctsD</name>
    <name evidence="8" type="ORF">CIG1485E_0913</name>
</gene>
<dbReference type="STRING" id="1244531.CIG2463D_0913"/>
<sequence length="520" mass="56880">MSIYHINKKTLKILSLALSMVIFTPNLSANDCSKRVFNIKITDSVSTNEILNQISDICHFSIIQNDENSRQVLNGNISGINIKDLTLNEIFNILISQKDLNYTFDHNVLKISSLKTKTFKIDYINSKREGSASIRASVDSAPVEIGNSSTSSGQTQDNTSSNTLDNEIKTTEAFDFWVNLKSELEAILDSSDKTDNKGSIVINPNAGLVTVSGTSSQIKRIEDYIKDVEQSLKKQVMIDVSIIAVELNNEYTKGVDWSKFELGFNSYLRGNDGNILTDNNGNPFSSGVQFGTGTFENPAQSLRNITGGFVLGGGLNLSMDGVLNFLETKGKTKVVSSPKIMTMNNQPALITVGDNINYVVATARTDGNTGTQTNSNTQYSIFIGILLNLLPEISDDGKVMLRINPSLSNFKYNEDNQRQTTPRTIAPDTLQKKLSTVVQVNSGDTIILGGLIGETRGKNNTKVPVLGDIPVLGNLFKSQRDALSTTELIFIITPRVVDANDVKPIKASLKELGFSESVYE</sequence>
<dbReference type="PANTHER" id="PTHR30332:SF24">
    <property type="entry name" value="SECRETIN GSPD-RELATED"/>
    <property type="match status" value="1"/>
</dbReference>
<evidence type="ECO:0000313" key="8">
    <source>
        <dbReference type="EMBL" id="AII14751.1"/>
    </source>
</evidence>
<evidence type="ECO:0000259" key="6">
    <source>
        <dbReference type="Pfam" id="PF00263"/>
    </source>
</evidence>
<keyword evidence="3" id="KW-0472">Membrane</keyword>
<evidence type="ECO:0000256" key="2">
    <source>
        <dbReference type="ARBA" id="ARBA00022729"/>
    </source>
</evidence>
<dbReference type="KEGG" id="caj:CIG1485E_0913"/>
<dbReference type="EMBL" id="CP009043">
    <property type="protein sequence ID" value="AII14751.1"/>
    <property type="molecule type" value="Genomic_DNA"/>
</dbReference>
<evidence type="ECO:0000313" key="9">
    <source>
        <dbReference type="Proteomes" id="UP000028486"/>
    </source>
</evidence>
<evidence type="ECO:0000256" key="5">
    <source>
        <dbReference type="SAM" id="SignalP"/>
    </source>
</evidence>
<evidence type="ECO:0000259" key="7">
    <source>
        <dbReference type="Pfam" id="PF07655"/>
    </source>
</evidence>
<dbReference type="HOGENOM" id="CLU_006756_3_2_7"/>
<dbReference type="InterPro" id="IPR001775">
    <property type="entry name" value="GspD/PilQ"/>
</dbReference>
<reference evidence="9" key="1">
    <citation type="journal article" date="2014" name="Genome Announc.">
        <title>Complete Genome Sequence of Campylobacter iguaniorum Strain 1485ET, Isolated from a Bearded Dragon (Pogona vitticeps).</title>
        <authorList>
            <person name="Gilbert M.J."/>
            <person name="Miller W.G."/>
            <person name="Yee E."/>
            <person name="Kik M."/>
            <person name="Wagenaar J.A."/>
            <person name="Duim B."/>
        </authorList>
    </citation>
    <scope>NUCLEOTIDE SEQUENCE [LARGE SCALE GENOMIC DNA]</scope>
    <source>
        <strain evidence="9">1485E</strain>
    </source>
</reference>
<comment type="subcellular location">
    <subcellularLocation>
        <location evidence="1">Membrane</location>
    </subcellularLocation>
</comment>
<dbReference type="InterPro" id="IPR004846">
    <property type="entry name" value="T2SS/T3SS_dom"/>
</dbReference>
<keyword evidence="9" id="KW-1185">Reference proteome</keyword>
<dbReference type="GO" id="GO:0015627">
    <property type="term" value="C:type II protein secretion system complex"/>
    <property type="evidence" value="ECO:0007669"/>
    <property type="project" value="TreeGrafter"/>
</dbReference>
<dbReference type="Pfam" id="PF07655">
    <property type="entry name" value="Secretin_N_2"/>
    <property type="match status" value="1"/>
</dbReference>
<dbReference type="NCBIfam" id="TIGR02519">
    <property type="entry name" value="pilus_MshL"/>
    <property type="match status" value="1"/>
</dbReference>
<dbReference type="InterPro" id="IPR004845">
    <property type="entry name" value="T2SS_GspD_CS"/>
</dbReference>
<dbReference type="InterPro" id="IPR013358">
    <property type="entry name" value="Pilus_biogenesis_MshL"/>
</dbReference>
<proteinExistence type="predicted"/>
<name>A0A076F9V0_9BACT</name>
<dbReference type="GO" id="GO:0009297">
    <property type="term" value="P:pilus assembly"/>
    <property type="evidence" value="ECO:0007669"/>
    <property type="project" value="InterPro"/>
</dbReference>
<evidence type="ECO:0000256" key="3">
    <source>
        <dbReference type="ARBA" id="ARBA00023136"/>
    </source>
</evidence>
<dbReference type="PANTHER" id="PTHR30332">
    <property type="entry name" value="PROBABLE GENERAL SECRETION PATHWAY PROTEIN D"/>
    <property type="match status" value="1"/>
</dbReference>
<dbReference type="Proteomes" id="UP000028486">
    <property type="component" value="Chromosome"/>
</dbReference>
<dbReference type="eggNOG" id="COG1450">
    <property type="taxonomic scope" value="Bacteria"/>
</dbReference>
<feature type="domain" description="Type II/III secretion system secretin-like" evidence="6">
    <location>
        <begin position="326"/>
        <end position="498"/>
    </location>
</feature>
<organism evidence="8 9">
    <name type="scientific">Campylobacter iguaniorum</name>
    <dbReference type="NCBI Taxonomy" id="1244531"/>
    <lineage>
        <taxon>Bacteria</taxon>
        <taxon>Pseudomonadati</taxon>
        <taxon>Campylobacterota</taxon>
        <taxon>Epsilonproteobacteria</taxon>
        <taxon>Campylobacterales</taxon>
        <taxon>Campylobacteraceae</taxon>
        <taxon>Campylobacter</taxon>
    </lineage>
</organism>
<accession>A0A076F9V0</accession>
<dbReference type="Pfam" id="PF00263">
    <property type="entry name" value="Secretin"/>
    <property type="match status" value="1"/>
</dbReference>
<dbReference type="PRINTS" id="PR00811">
    <property type="entry name" value="BCTERIALGSPD"/>
</dbReference>
<dbReference type="GO" id="GO:0019867">
    <property type="term" value="C:outer membrane"/>
    <property type="evidence" value="ECO:0007669"/>
    <property type="project" value="InterPro"/>
</dbReference>
<evidence type="ECO:0000256" key="4">
    <source>
        <dbReference type="SAM" id="MobiDB-lite"/>
    </source>
</evidence>
<feature type="compositionally biased region" description="Polar residues" evidence="4">
    <location>
        <begin position="146"/>
        <end position="164"/>
    </location>
</feature>
<dbReference type="OrthoDB" id="9775455at2"/>
<feature type="domain" description="Secretin N-terminal" evidence="7">
    <location>
        <begin position="116"/>
        <end position="192"/>
    </location>
</feature>
<feature type="chain" id="PRO_5001711588" evidence="5">
    <location>
        <begin position="30"/>
        <end position="520"/>
    </location>
</feature>
<feature type="signal peptide" evidence="5">
    <location>
        <begin position="1"/>
        <end position="29"/>
    </location>
</feature>
<dbReference type="AlphaFoldDB" id="A0A076F9V0"/>
<evidence type="ECO:0000256" key="1">
    <source>
        <dbReference type="ARBA" id="ARBA00004370"/>
    </source>
</evidence>
<protein>
    <submittedName>
        <fullName evidence="8">Transformation system, type II secretion system secretin protein CtsD</fullName>
    </submittedName>
</protein>
<dbReference type="InterPro" id="IPR011514">
    <property type="entry name" value="Secretin_N_2"/>
</dbReference>
<dbReference type="PROSITE" id="PS00875">
    <property type="entry name" value="T2SP_D"/>
    <property type="match status" value="1"/>
</dbReference>
<dbReference type="RefSeq" id="WP_038454216.1">
    <property type="nucleotide sequence ID" value="NZ_CP009043.1"/>
</dbReference>
<keyword evidence="2 5" id="KW-0732">Signal</keyword>
<feature type="region of interest" description="Disordered" evidence="4">
    <location>
        <begin position="143"/>
        <end position="164"/>
    </location>
</feature>
<dbReference type="InterPro" id="IPR050810">
    <property type="entry name" value="Bact_Secretion_Sys_Channel"/>
</dbReference>